<dbReference type="Proteomes" id="UP000252519">
    <property type="component" value="Unassembled WGS sequence"/>
</dbReference>
<name>A0A368GN54_ANCCA</name>
<feature type="region of interest" description="Disordered" evidence="1">
    <location>
        <begin position="1"/>
        <end position="34"/>
    </location>
</feature>
<dbReference type="EMBL" id="JOJR01000127">
    <property type="protein sequence ID" value="RCN44500.1"/>
    <property type="molecule type" value="Genomic_DNA"/>
</dbReference>
<organism evidence="2 3">
    <name type="scientific">Ancylostoma caninum</name>
    <name type="common">Dog hookworm</name>
    <dbReference type="NCBI Taxonomy" id="29170"/>
    <lineage>
        <taxon>Eukaryota</taxon>
        <taxon>Metazoa</taxon>
        <taxon>Ecdysozoa</taxon>
        <taxon>Nematoda</taxon>
        <taxon>Chromadorea</taxon>
        <taxon>Rhabditida</taxon>
        <taxon>Rhabditina</taxon>
        <taxon>Rhabditomorpha</taxon>
        <taxon>Strongyloidea</taxon>
        <taxon>Ancylostomatidae</taxon>
        <taxon>Ancylostomatinae</taxon>
        <taxon>Ancylostoma</taxon>
    </lineage>
</organism>
<gene>
    <name evidence="2" type="ORF">ANCCAN_09491</name>
</gene>
<proteinExistence type="predicted"/>
<evidence type="ECO:0000256" key="1">
    <source>
        <dbReference type="SAM" id="MobiDB-lite"/>
    </source>
</evidence>
<keyword evidence="3" id="KW-1185">Reference proteome</keyword>
<protein>
    <submittedName>
        <fullName evidence="2">Uncharacterized protein</fullName>
    </submittedName>
</protein>
<evidence type="ECO:0000313" key="3">
    <source>
        <dbReference type="Proteomes" id="UP000252519"/>
    </source>
</evidence>
<comment type="caution">
    <text evidence="2">The sequence shown here is derived from an EMBL/GenBank/DDBJ whole genome shotgun (WGS) entry which is preliminary data.</text>
</comment>
<feature type="compositionally biased region" description="Pro residues" evidence="1">
    <location>
        <begin position="1"/>
        <end position="11"/>
    </location>
</feature>
<sequence>MSTGDGPPPPDGSGQNFPTPTLNNLLSNKSSVGGDAGLQQVREYSCALINVFEMV</sequence>
<accession>A0A368GN54</accession>
<dbReference type="AlphaFoldDB" id="A0A368GN54"/>
<evidence type="ECO:0000313" key="2">
    <source>
        <dbReference type="EMBL" id="RCN44500.1"/>
    </source>
</evidence>
<reference evidence="2 3" key="1">
    <citation type="submission" date="2014-10" db="EMBL/GenBank/DDBJ databases">
        <title>Draft genome of the hookworm Ancylostoma caninum.</title>
        <authorList>
            <person name="Mitreva M."/>
        </authorList>
    </citation>
    <scope>NUCLEOTIDE SEQUENCE [LARGE SCALE GENOMIC DNA]</scope>
    <source>
        <strain evidence="2 3">Baltimore</strain>
    </source>
</reference>
<feature type="compositionally biased region" description="Polar residues" evidence="1">
    <location>
        <begin position="15"/>
        <end position="31"/>
    </location>
</feature>
<dbReference type="OrthoDB" id="10396232at2759"/>